<gene>
    <name evidence="2" type="ORF">PVK06_017738</name>
</gene>
<accession>A0ABR0Q4A8</accession>
<dbReference type="EMBL" id="JARKNE010000005">
    <property type="protein sequence ID" value="KAK5833872.1"/>
    <property type="molecule type" value="Genomic_DNA"/>
</dbReference>
<dbReference type="PANTHER" id="PTHR35317">
    <property type="entry name" value="OS04G0629600 PROTEIN"/>
    <property type="match status" value="1"/>
</dbReference>
<dbReference type="Proteomes" id="UP001358586">
    <property type="component" value="Chromosome 5"/>
</dbReference>
<feature type="region of interest" description="Disordered" evidence="1">
    <location>
        <begin position="74"/>
        <end position="111"/>
    </location>
</feature>
<comment type="caution">
    <text evidence="2">The sequence shown here is derived from an EMBL/GenBank/DDBJ whole genome shotgun (WGS) entry which is preliminary data.</text>
</comment>
<reference evidence="2 3" key="1">
    <citation type="submission" date="2023-03" db="EMBL/GenBank/DDBJ databases">
        <title>WGS of Gossypium arboreum.</title>
        <authorList>
            <person name="Yu D."/>
        </authorList>
    </citation>
    <scope>NUCLEOTIDE SEQUENCE [LARGE SCALE GENOMIC DNA]</scope>
    <source>
        <tissue evidence="2">Leaf</tissue>
    </source>
</reference>
<evidence type="ECO:0000313" key="2">
    <source>
        <dbReference type="EMBL" id="KAK5833872.1"/>
    </source>
</evidence>
<sequence length="152" mass="17144">MACESPKQAFDRLNEEFQGTKRIRQQQLLNLRRDFEILKMKEEETVKQYSARIMVVVNSIKLLGDQFSEARIVEKSKGEPADRRSTKKVPFKPRADLPRAPLATKGRKPGQTSLVQMVQEEGISLANIAKGSIIQRQTIGSGLMCSAKSVKR</sequence>
<protein>
    <recommendedName>
        <fullName evidence="4">Retrotransposon gag domain-containing protein</fullName>
    </recommendedName>
</protein>
<keyword evidence="3" id="KW-1185">Reference proteome</keyword>
<organism evidence="2 3">
    <name type="scientific">Gossypium arboreum</name>
    <name type="common">Tree cotton</name>
    <name type="synonym">Gossypium nanking</name>
    <dbReference type="NCBI Taxonomy" id="29729"/>
    <lineage>
        <taxon>Eukaryota</taxon>
        <taxon>Viridiplantae</taxon>
        <taxon>Streptophyta</taxon>
        <taxon>Embryophyta</taxon>
        <taxon>Tracheophyta</taxon>
        <taxon>Spermatophyta</taxon>
        <taxon>Magnoliopsida</taxon>
        <taxon>eudicotyledons</taxon>
        <taxon>Gunneridae</taxon>
        <taxon>Pentapetalae</taxon>
        <taxon>rosids</taxon>
        <taxon>malvids</taxon>
        <taxon>Malvales</taxon>
        <taxon>Malvaceae</taxon>
        <taxon>Malvoideae</taxon>
        <taxon>Gossypium</taxon>
    </lineage>
</organism>
<dbReference type="Pfam" id="PF14223">
    <property type="entry name" value="Retrotran_gag_2"/>
    <property type="match status" value="1"/>
</dbReference>
<evidence type="ECO:0000313" key="3">
    <source>
        <dbReference type="Proteomes" id="UP001358586"/>
    </source>
</evidence>
<name>A0ABR0Q4A8_GOSAR</name>
<feature type="compositionally biased region" description="Basic and acidic residues" evidence="1">
    <location>
        <begin position="74"/>
        <end position="84"/>
    </location>
</feature>
<proteinExistence type="predicted"/>
<evidence type="ECO:0000256" key="1">
    <source>
        <dbReference type="SAM" id="MobiDB-lite"/>
    </source>
</evidence>
<dbReference type="PANTHER" id="PTHR35317:SF31">
    <property type="entry name" value="DUF4219 DOMAIN-CONTAINING PROTEIN"/>
    <property type="match status" value="1"/>
</dbReference>
<evidence type="ECO:0008006" key="4">
    <source>
        <dbReference type="Google" id="ProtNLM"/>
    </source>
</evidence>